<dbReference type="Proteomes" id="UP000247973">
    <property type="component" value="Unassembled WGS sequence"/>
</dbReference>
<feature type="transmembrane region" description="Helical" evidence="5">
    <location>
        <begin position="28"/>
        <end position="49"/>
    </location>
</feature>
<dbReference type="Pfam" id="PF02674">
    <property type="entry name" value="Colicin_V"/>
    <property type="match status" value="1"/>
</dbReference>
<dbReference type="PANTHER" id="PTHR37306">
    <property type="entry name" value="COLICIN V PRODUCTION PROTEIN"/>
    <property type="match status" value="1"/>
</dbReference>
<comment type="subcellular location">
    <subcellularLocation>
        <location evidence="1">Membrane</location>
        <topology evidence="1">Multi-pass membrane protein</topology>
    </subcellularLocation>
</comment>
<comment type="caution">
    <text evidence="6">The sequence shown here is derived from an EMBL/GenBank/DDBJ whole genome shotgun (WGS) entry which is preliminary data.</text>
</comment>
<organism evidence="6 7">
    <name type="scientific">Dysgonomonas alginatilytica</name>
    <dbReference type="NCBI Taxonomy" id="1605892"/>
    <lineage>
        <taxon>Bacteria</taxon>
        <taxon>Pseudomonadati</taxon>
        <taxon>Bacteroidota</taxon>
        <taxon>Bacteroidia</taxon>
        <taxon>Bacteroidales</taxon>
        <taxon>Dysgonomonadaceae</taxon>
        <taxon>Dysgonomonas</taxon>
    </lineage>
</organism>
<accession>A0A2V3PSG7</accession>
<dbReference type="AlphaFoldDB" id="A0A2V3PSG7"/>
<dbReference type="PANTHER" id="PTHR37306:SF1">
    <property type="entry name" value="COLICIN V PRODUCTION PROTEIN"/>
    <property type="match status" value="1"/>
</dbReference>
<dbReference type="GO" id="GO:0016020">
    <property type="term" value="C:membrane"/>
    <property type="evidence" value="ECO:0007669"/>
    <property type="project" value="UniProtKB-SubCell"/>
</dbReference>
<evidence type="ECO:0000313" key="6">
    <source>
        <dbReference type="EMBL" id="PXV67545.1"/>
    </source>
</evidence>
<feature type="transmembrane region" description="Helical" evidence="5">
    <location>
        <begin position="61"/>
        <end position="81"/>
    </location>
</feature>
<dbReference type="EMBL" id="QICL01000003">
    <property type="protein sequence ID" value="PXV67545.1"/>
    <property type="molecule type" value="Genomic_DNA"/>
</dbReference>
<proteinExistence type="predicted"/>
<dbReference type="InterPro" id="IPR003825">
    <property type="entry name" value="Colicin-V_CvpA"/>
</dbReference>
<keyword evidence="7" id="KW-1185">Reference proteome</keyword>
<sequence>MNWFDICIIIVIIYCIIKGYKTGLVKQLSTLAGLIVGAVLSGKLSILILPYVKHIKQIPDYMAAPLSYALTFLIIISSFYLLGTMMEEILKTVKMGTINKLAGIALCLTKWLFAISIAVNLIVQADEHHQLLAPKIRNGSATYKYIQPFAPKLVPFLKFSFD</sequence>
<feature type="transmembrane region" description="Helical" evidence="5">
    <location>
        <begin position="101"/>
        <end position="123"/>
    </location>
</feature>
<keyword evidence="4 5" id="KW-0472">Membrane</keyword>
<evidence type="ECO:0000313" key="7">
    <source>
        <dbReference type="Proteomes" id="UP000247973"/>
    </source>
</evidence>
<evidence type="ECO:0000256" key="1">
    <source>
        <dbReference type="ARBA" id="ARBA00004141"/>
    </source>
</evidence>
<evidence type="ECO:0000256" key="2">
    <source>
        <dbReference type="ARBA" id="ARBA00022692"/>
    </source>
</evidence>
<protein>
    <submittedName>
        <fullName evidence="6">Colicin V production protein</fullName>
    </submittedName>
</protein>
<evidence type="ECO:0000256" key="3">
    <source>
        <dbReference type="ARBA" id="ARBA00022989"/>
    </source>
</evidence>
<keyword evidence="2 5" id="KW-0812">Transmembrane</keyword>
<name>A0A2V3PSG7_9BACT</name>
<dbReference type="RefSeq" id="WP_110309677.1">
    <property type="nucleotide sequence ID" value="NZ_QICL01000003.1"/>
</dbReference>
<reference evidence="6 7" key="1">
    <citation type="submission" date="2018-03" db="EMBL/GenBank/DDBJ databases">
        <title>Genomic Encyclopedia of Archaeal and Bacterial Type Strains, Phase II (KMG-II): from individual species to whole genera.</title>
        <authorList>
            <person name="Goeker M."/>
        </authorList>
    </citation>
    <scope>NUCLEOTIDE SEQUENCE [LARGE SCALE GENOMIC DNA]</scope>
    <source>
        <strain evidence="6 7">DSM 100214</strain>
    </source>
</reference>
<dbReference type="GO" id="GO:0009403">
    <property type="term" value="P:toxin biosynthetic process"/>
    <property type="evidence" value="ECO:0007669"/>
    <property type="project" value="InterPro"/>
</dbReference>
<keyword evidence="3 5" id="KW-1133">Transmembrane helix</keyword>
<gene>
    <name evidence="6" type="ORF">CLV62_103218</name>
</gene>
<evidence type="ECO:0000256" key="5">
    <source>
        <dbReference type="SAM" id="Phobius"/>
    </source>
</evidence>
<evidence type="ECO:0000256" key="4">
    <source>
        <dbReference type="ARBA" id="ARBA00023136"/>
    </source>
</evidence>
<dbReference type="OrthoDB" id="9799585at2"/>